<name>A0ABM3LIY7_BICAN</name>
<feature type="signal peptide" evidence="2">
    <location>
        <begin position="1"/>
        <end position="18"/>
    </location>
</feature>
<gene>
    <name evidence="4" type="primary">LOC112049650</name>
</gene>
<sequence length="243" mass="26980">MHVMKSTLSALLIPVVLSSISVRRAGWLDRVVEYQKRRFVDDLMKPPVKITARIEEAPPGYVDSSAWDYDSVMRLLTLIRDSEGAAPVRLALRRAMKDNRRVMNWEHPNDFHDERDSGEYYLWGPDIFKGLSPIDAQKIIIVSNPVEAKLPSATITVSLLRSIMESRAKEGRSMPTTRLNITWPVTPKRSITYKESTKTPESDSASSSATGEVTTAAGQTNETEAASEVATPVNGTSNSETQT</sequence>
<evidence type="ECO:0000256" key="1">
    <source>
        <dbReference type="SAM" id="MobiDB-lite"/>
    </source>
</evidence>
<evidence type="ECO:0000313" key="4">
    <source>
        <dbReference type="RefSeq" id="XP_052739033.1"/>
    </source>
</evidence>
<evidence type="ECO:0000256" key="2">
    <source>
        <dbReference type="SAM" id="SignalP"/>
    </source>
</evidence>
<feature type="region of interest" description="Disordered" evidence="1">
    <location>
        <begin position="192"/>
        <end position="243"/>
    </location>
</feature>
<dbReference type="Proteomes" id="UP001652582">
    <property type="component" value="Chromosome 8"/>
</dbReference>
<organism evidence="3 4">
    <name type="scientific">Bicyclus anynana</name>
    <name type="common">Squinting bush brown butterfly</name>
    <dbReference type="NCBI Taxonomy" id="110368"/>
    <lineage>
        <taxon>Eukaryota</taxon>
        <taxon>Metazoa</taxon>
        <taxon>Ecdysozoa</taxon>
        <taxon>Arthropoda</taxon>
        <taxon>Hexapoda</taxon>
        <taxon>Insecta</taxon>
        <taxon>Pterygota</taxon>
        <taxon>Neoptera</taxon>
        <taxon>Endopterygota</taxon>
        <taxon>Lepidoptera</taxon>
        <taxon>Glossata</taxon>
        <taxon>Ditrysia</taxon>
        <taxon>Papilionoidea</taxon>
        <taxon>Nymphalidae</taxon>
        <taxon>Satyrinae</taxon>
        <taxon>Satyrini</taxon>
        <taxon>Mycalesina</taxon>
        <taxon>Bicyclus</taxon>
    </lineage>
</organism>
<keyword evidence="3" id="KW-1185">Reference proteome</keyword>
<dbReference type="RefSeq" id="XP_052739033.1">
    <property type="nucleotide sequence ID" value="XM_052883073.1"/>
</dbReference>
<keyword evidence="2" id="KW-0732">Signal</keyword>
<accession>A0ABM3LIY7</accession>
<feature type="chain" id="PRO_5045825941" evidence="2">
    <location>
        <begin position="19"/>
        <end position="243"/>
    </location>
</feature>
<protein>
    <submittedName>
        <fullName evidence="4">Uncharacterized protein LOC112049650 isoform X1</fullName>
    </submittedName>
</protein>
<feature type="compositionally biased region" description="Polar residues" evidence="1">
    <location>
        <begin position="233"/>
        <end position="243"/>
    </location>
</feature>
<feature type="compositionally biased region" description="Polar residues" evidence="1">
    <location>
        <begin position="202"/>
        <end position="224"/>
    </location>
</feature>
<proteinExistence type="predicted"/>
<dbReference type="GeneID" id="112049650"/>
<reference evidence="4" key="1">
    <citation type="submission" date="2025-08" db="UniProtKB">
        <authorList>
            <consortium name="RefSeq"/>
        </authorList>
    </citation>
    <scope>IDENTIFICATION</scope>
</reference>
<evidence type="ECO:0000313" key="3">
    <source>
        <dbReference type="Proteomes" id="UP001652582"/>
    </source>
</evidence>